<dbReference type="InterPro" id="IPR019422">
    <property type="entry name" value="7TM_GPCR_serpentine_rcpt_Srh"/>
</dbReference>
<evidence type="ECO:0000313" key="3">
    <source>
        <dbReference type="Proteomes" id="UP000298663"/>
    </source>
</evidence>
<keyword evidence="1" id="KW-1133">Transmembrane helix</keyword>
<reference evidence="2 3" key="2">
    <citation type="journal article" date="2019" name="G3 (Bethesda)">
        <title>Hybrid Assembly of the Genome of the Entomopathogenic Nematode Steinernema carpocapsae Identifies the X-Chromosome.</title>
        <authorList>
            <person name="Serra L."/>
            <person name="Macchietto M."/>
            <person name="Macias-Munoz A."/>
            <person name="McGill C.J."/>
            <person name="Rodriguez I.M."/>
            <person name="Rodriguez B."/>
            <person name="Murad R."/>
            <person name="Mortazavi A."/>
        </authorList>
    </citation>
    <scope>NUCLEOTIDE SEQUENCE [LARGE SCALE GENOMIC DNA]</scope>
    <source>
        <strain evidence="2 3">ALL</strain>
    </source>
</reference>
<evidence type="ECO:0000313" key="2">
    <source>
        <dbReference type="EMBL" id="TKR63064.1"/>
    </source>
</evidence>
<name>A0A4U5M2U9_STECR</name>
<organism evidence="2 3">
    <name type="scientific">Steinernema carpocapsae</name>
    <name type="common">Entomopathogenic nematode</name>
    <dbReference type="NCBI Taxonomy" id="34508"/>
    <lineage>
        <taxon>Eukaryota</taxon>
        <taxon>Metazoa</taxon>
        <taxon>Ecdysozoa</taxon>
        <taxon>Nematoda</taxon>
        <taxon>Chromadorea</taxon>
        <taxon>Rhabditida</taxon>
        <taxon>Tylenchina</taxon>
        <taxon>Panagrolaimomorpha</taxon>
        <taxon>Strongyloidoidea</taxon>
        <taxon>Steinernematidae</taxon>
        <taxon>Steinernema</taxon>
    </lineage>
</organism>
<sequence length="319" mass="36382">MSDDQALFALLIRCFTIFNICFDVPTILVIIRFTPKNTTCMAYYLVLILGWNLLVNVLFCFGHPYPVDSVHCFFLGGSLSGLGQSELIGHIWLGTIFFAAVNCAAGLFMTFHYRYMAIKRMKTNEEPDQKSVIIYFVCLHLAISGLFIWTYWMSILSVDSYPFPDNSILRNDLFCYVPYGSKMLFLSVFLVTVFGLTSVCLFIFVALSLYELNKNAHLISEQTARIQRKYIWNLIIFSVFPVVSGGLPLLLMSIGFILPNTESHYVLIVCMIVLLDYGPFLCIFCFVRLRPYRSVLKQGFRKVKVMVGKSVVDSSAYVQ</sequence>
<feature type="transmembrane region" description="Helical" evidence="1">
    <location>
        <begin position="264"/>
        <end position="287"/>
    </location>
</feature>
<feature type="transmembrane region" description="Helical" evidence="1">
    <location>
        <begin position="6"/>
        <end position="31"/>
    </location>
</feature>
<proteinExistence type="predicted"/>
<comment type="caution">
    <text evidence="2">The sequence shown here is derived from an EMBL/GenBank/DDBJ whole genome shotgun (WGS) entry which is preliminary data.</text>
</comment>
<reference evidence="2 3" key="1">
    <citation type="journal article" date="2015" name="Genome Biol.">
        <title>Comparative genomics of Steinernema reveals deeply conserved gene regulatory networks.</title>
        <authorList>
            <person name="Dillman A.R."/>
            <person name="Macchietto M."/>
            <person name="Porter C.F."/>
            <person name="Rogers A."/>
            <person name="Williams B."/>
            <person name="Antoshechkin I."/>
            <person name="Lee M.M."/>
            <person name="Goodwin Z."/>
            <person name="Lu X."/>
            <person name="Lewis E.E."/>
            <person name="Goodrich-Blair H."/>
            <person name="Stock S.P."/>
            <person name="Adams B.J."/>
            <person name="Sternberg P.W."/>
            <person name="Mortazavi A."/>
        </authorList>
    </citation>
    <scope>NUCLEOTIDE SEQUENCE [LARGE SCALE GENOMIC DNA]</scope>
    <source>
        <strain evidence="2 3">ALL</strain>
    </source>
</reference>
<dbReference type="EMBL" id="AZBU02000010">
    <property type="protein sequence ID" value="TKR63064.1"/>
    <property type="molecule type" value="Genomic_DNA"/>
</dbReference>
<evidence type="ECO:0000256" key="1">
    <source>
        <dbReference type="SAM" id="Phobius"/>
    </source>
</evidence>
<dbReference type="Proteomes" id="UP000298663">
    <property type="component" value="Unassembled WGS sequence"/>
</dbReference>
<feature type="transmembrane region" description="Helical" evidence="1">
    <location>
        <begin position="183"/>
        <end position="210"/>
    </location>
</feature>
<feature type="transmembrane region" description="Helical" evidence="1">
    <location>
        <begin position="87"/>
        <end position="111"/>
    </location>
</feature>
<feature type="transmembrane region" description="Helical" evidence="1">
    <location>
        <begin position="132"/>
        <end position="152"/>
    </location>
</feature>
<dbReference type="AlphaFoldDB" id="A0A4U5M2U9"/>
<keyword evidence="1" id="KW-0472">Membrane</keyword>
<feature type="transmembrane region" description="Helical" evidence="1">
    <location>
        <begin position="231"/>
        <end position="258"/>
    </location>
</feature>
<keyword evidence="3" id="KW-1185">Reference proteome</keyword>
<protein>
    <recommendedName>
        <fullName evidence="4">G-protein coupled receptors family 1 profile domain-containing protein</fullName>
    </recommendedName>
</protein>
<feature type="transmembrane region" description="Helical" evidence="1">
    <location>
        <begin position="43"/>
        <end position="67"/>
    </location>
</feature>
<evidence type="ECO:0008006" key="4">
    <source>
        <dbReference type="Google" id="ProtNLM"/>
    </source>
</evidence>
<accession>A0A4U5M2U9</accession>
<keyword evidence="1" id="KW-0812">Transmembrane</keyword>
<gene>
    <name evidence="2" type="ORF">L596_026945</name>
</gene>
<dbReference type="Pfam" id="PF10318">
    <property type="entry name" value="7TM_GPCR_Srh"/>
    <property type="match status" value="1"/>
</dbReference>